<organism evidence="1 2">
    <name type="scientific">Onion yellows phytoplasma (strain OY-M)</name>
    <dbReference type="NCBI Taxonomy" id="262768"/>
    <lineage>
        <taxon>Bacteria</taxon>
        <taxon>Bacillati</taxon>
        <taxon>Mycoplasmatota</taxon>
        <taxon>Mollicutes</taxon>
        <taxon>Acholeplasmatales</taxon>
        <taxon>Acholeplasmataceae</taxon>
        <taxon>Candidatus Phytoplasma</taxon>
        <taxon>16SrI (Aster yellows group)</taxon>
    </lineage>
</organism>
<dbReference type="KEGG" id="poy:PAM_724"/>
<proteinExistence type="predicted"/>
<evidence type="ECO:0000313" key="2">
    <source>
        <dbReference type="Proteomes" id="UP000002523"/>
    </source>
</evidence>
<dbReference type="AlphaFoldDB" id="Q6YPK1"/>
<accession>Q6YPK1</accession>
<evidence type="ECO:0000313" key="1">
    <source>
        <dbReference type="EMBL" id="BAD04809.1"/>
    </source>
</evidence>
<dbReference type="EMBL" id="AP006628">
    <property type="protein sequence ID" value="BAD04809.1"/>
    <property type="molecule type" value="Genomic_DNA"/>
</dbReference>
<dbReference type="HOGENOM" id="CLU_2718390_0_0_14"/>
<keyword evidence="2" id="KW-1185">Reference proteome</keyword>
<dbReference type="eggNOG" id="COG0366">
    <property type="taxonomic scope" value="Bacteria"/>
</dbReference>
<reference evidence="1 2" key="1">
    <citation type="journal article" date="2004" name="Nat. Genet.">
        <title>Reductive evolution suggested from the complete genome sequence of a plant-pathogenic phytoplasma.</title>
        <authorList>
            <person name="Oshima K."/>
            <person name="Kakizawa S."/>
            <person name="Nishigawa H."/>
            <person name="Jung H.-Y."/>
            <person name="Wei W."/>
            <person name="Suzuki S."/>
            <person name="Arashida R."/>
            <person name="Nakata D."/>
            <person name="Miyata S."/>
            <person name="Ugaki M."/>
            <person name="Namba S."/>
        </authorList>
    </citation>
    <scope>NUCLEOTIDE SEQUENCE [LARGE SCALE GENOMIC DNA]</scope>
    <source>
        <strain evidence="2">OY-M</strain>
    </source>
</reference>
<dbReference type="STRING" id="262768.PAM_724"/>
<name>Q6YPK1_ONYPE</name>
<gene>
    <name evidence="1" type="ordered locus">PAM_724</name>
</gene>
<protein>
    <submittedName>
        <fullName evidence="1">Uncharacterized protein</fullName>
    </submittedName>
</protein>
<dbReference type="Proteomes" id="UP000002523">
    <property type="component" value="Chromosome"/>
</dbReference>
<sequence>MKVKNQAMLITYADSLGKNLDDLKFVLKEDIKDVVGGIHLLPFFLQQAIGGFHQSNTTKLILFLEIGKIFKN</sequence>
<dbReference type="Gene3D" id="3.20.20.80">
    <property type="entry name" value="Glycosidases"/>
    <property type="match status" value="1"/>
</dbReference>